<organism evidence="2 3">
    <name type="scientific">Thioalkalicoccus limnaeus</name>
    <dbReference type="NCBI Taxonomy" id="120681"/>
    <lineage>
        <taxon>Bacteria</taxon>
        <taxon>Pseudomonadati</taxon>
        <taxon>Pseudomonadota</taxon>
        <taxon>Gammaproteobacteria</taxon>
        <taxon>Chromatiales</taxon>
        <taxon>Chromatiaceae</taxon>
        <taxon>Thioalkalicoccus</taxon>
    </lineage>
</organism>
<accession>A0ABV4B9Y3</accession>
<evidence type="ECO:0000313" key="3">
    <source>
        <dbReference type="Proteomes" id="UP001564408"/>
    </source>
</evidence>
<evidence type="ECO:0008006" key="4">
    <source>
        <dbReference type="Google" id="ProtNLM"/>
    </source>
</evidence>
<evidence type="ECO:0000313" key="2">
    <source>
        <dbReference type="EMBL" id="MEY6430830.1"/>
    </source>
</evidence>
<proteinExistence type="predicted"/>
<gene>
    <name evidence="2" type="ORF">ABC977_00225</name>
</gene>
<dbReference type="RefSeq" id="WP_369665215.1">
    <property type="nucleotide sequence ID" value="NZ_JBDKXB010000001.1"/>
</dbReference>
<keyword evidence="3" id="KW-1185">Reference proteome</keyword>
<dbReference type="EMBL" id="JBDKXB010000001">
    <property type="protein sequence ID" value="MEY6430830.1"/>
    <property type="molecule type" value="Genomic_DNA"/>
</dbReference>
<keyword evidence="1" id="KW-0732">Signal</keyword>
<evidence type="ECO:0000256" key="1">
    <source>
        <dbReference type="SAM" id="SignalP"/>
    </source>
</evidence>
<protein>
    <recommendedName>
        <fullName evidence="4">Peptidase M61 catalytic domain-containing protein</fullName>
    </recommendedName>
</protein>
<feature type="chain" id="PRO_5045375788" description="Peptidase M61 catalytic domain-containing protein" evidence="1">
    <location>
        <begin position="26"/>
        <end position="412"/>
    </location>
</feature>
<dbReference type="Proteomes" id="UP001564408">
    <property type="component" value="Unassembled WGS sequence"/>
</dbReference>
<reference evidence="2 3" key="1">
    <citation type="submission" date="2024-05" db="EMBL/GenBank/DDBJ databases">
        <title>Genome Sequence and Characterization of the New Strain Purple Sulfur Bacterium of Genus Thioalkalicoccus.</title>
        <authorList>
            <person name="Bryantseva I.A."/>
            <person name="Kyndt J.A."/>
            <person name="Imhoff J.F."/>
        </authorList>
    </citation>
    <scope>NUCLEOTIDE SEQUENCE [LARGE SCALE GENOMIC DNA]</scope>
    <source>
        <strain evidence="2 3">Um2</strain>
    </source>
</reference>
<name>A0ABV4B9Y3_9GAMM</name>
<sequence length="412" mass="46261">MRLMTILRLLLLASALTLPTGFANATDPATFGVLYSVWIKPESESAVVKIRLTRNVHFVQRLTLRIDPQRHSHFFGTGQVSVQGNQVRWTPPAQDAWLQYRVDINSRRDNGAYDGMITPEWALFRADDLVPPIHSKFKDRTSASAKLQFRLPEGWSVETRYPRYESGRFKVDDPRRRFGRPTGWLVMGHIGTRRDHIGDSRVAVSAPVGQDVRYLDILALLRWTLPSIQQLFPGFTDRLLVVSAGDPFWRGALSGPGSIYLHRDRPLISGNGTSTLVHELIHVAMRARSGPGANWIVEGLAEYYSLEILRRSGTISEARFERAHRKLAEWGKDVESLDVERSSGPITARAVGVMREIDREIRRKSNGAHSLDDVARALAADEGPVTVRRFEELVADMSAVPKTATRSRKGPA</sequence>
<feature type="signal peptide" evidence="1">
    <location>
        <begin position="1"/>
        <end position="25"/>
    </location>
</feature>
<comment type="caution">
    <text evidence="2">The sequence shown here is derived from an EMBL/GenBank/DDBJ whole genome shotgun (WGS) entry which is preliminary data.</text>
</comment>